<sequence length="595" mass="65065">MNNISLPRFGMQILAYTALDRSHLLNSLVSRISGGSDKRDELAKKIISDTVTLGKNALISNKTLGKRSAEIVNQGRSVLFGNTLDQVDKGVGPLVELILQSKGQSGLAQNIASGIAQCLGPVLLQDHAVERVLVALTEQKGGENVLKLALENTLSGYTGGKIISATFMSALKRAILDRPEYKPTSPLHHMAAWKLHQSLTSDPASLPPAPFGLPTLEAIAGSVPSLVSTVCKQLDNIQNLLQLPLSEKELSSVFSECWPSDLAVTKDMTSKNFASIVMMAHATKQDGILDKKIAELPDGIRQSFQQQCKEIRIFLSRIPDAEIKLAQNWSGGTETISVNHSREHSPPAKLVDFMDNQFRTPVHHPEEVASYFADGAFIDAFKAGIDLKVDNRHQSYGRWALGMGNQLFSQLQNIIGNDRQELTHAQRGQLGQLSEMVDNNPMSLMAMSRYLVPESIVSAVQDQVLGQFTRQAPDLILADNVWMKVGKPSVSFVVSKDNGVDIDIKLTWPISQFGKTAETLEAAKDHQSHISSQVKVHMLFNEKGVEKQDMSISATQISLRDEFALAAAEDLAGNTPITFLNRGVLKQAFETVSRC</sequence>
<evidence type="ECO:0000313" key="2">
    <source>
        <dbReference type="Proteomes" id="UP001167864"/>
    </source>
</evidence>
<reference evidence="1" key="1">
    <citation type="submission" date="2023-06" db="EMBL/GenBank/DDBJ databases">
        <authorList>
            <person name="Polev D.E."/>
            <person name="Saitova A.T."/>
            <person name="Bogumilchik E.A."/>
            <person name="Kokorina G.I."/>
            <person name="Voskresenskaia E.A."/>
        </authorList>
    </citation>
    <scope>NUCLEOTIDE SEQUENCE</scope>
    <source>
        <strain evidence="1">2145 StPb PI</strain>
    </source>
</reference>
<dbReference type="RefSeq" id="WP_289817970.1">
    <property type="nucleotide sequence ID" value="NZ_JAUEHU010000009.1"/>
</dbReference>
<dbReference type="AlphaFoldDB" id="A0AAW7JZM0"/>
<dbReference type="EMBL" id="JAUEHU010000009">
    <property type="protein sequence ID" value="MDN0087921.1"/>
    <property type="molecule type" value="Genomic_DNA"/>
</dbReference>
<accession>A0AAW7JZM0</accession>
<organism evidence="1 2">
    <name type="scientific">Yersinia nurmii</name>
    <dbReference type="NCBI Taxonomy" id="685706"/>
    <lineage>
        <taxon>Bacteria</taxon>
        <taxon>Pseudomonadati</taxon>
        <taxon>Pseudomonadota</taxon>
        <taxon>Gammaproteobacteria</taxon>
        <taxon>Enterobacterales</taxon>
        <taxon>Yersiniaceae</taxon>
        <taxon>Yersinia</taxon>
    </lineage>
</organism>
<evidence type="ECO:0000313" key="1">
    <source>
        <dbReference type="EMBL" id="MDN0087921.1"/>
    </source>
</evidence>
<proteinExistence type="predicted"/>
<gene>
    <name evidence="1" type="ORF">QVN42_11075</name>
</gene>
<dbReference type="Proteomes" id="UP001167864">
    <property type="component" value="Unassembled WGS sequence"/>
</dbReference>
<name>A0AAW7JZM0_9GAMM</name>
<protein>
    <submittedName>
        <fullName evidence="1">Uncharacterized protein</fullName>
    </submittedName>
</protein>
<comment type="caution">
    <text evidence="1">The sequence shown here is derived from an EMBL/GenBank/DDBJ whole genome shotgun (WGS) entry which is preliminary data.</text>
</comment>